<evidence type="ECO:0000256" key="1">
    <source>
        <dbReference type="SAM" id="MobiDB-lite"/>
    </source>
</evidence>
<reference evidence="2" key="1">
    <citation type="journal article" date="2021" name="bioRxiv">
        <title>Whole Genome Assembly and Annotation of Northern Wild Rice, Zizania palustris L., Supports a Whole Genome Duplication in the Zizania Genus.</title>
        <authorList>
            <person name="Haas M."/>
            <person name="Kono T."/>
            <person name="Macchietto M."/>
            <person name="Millas R."/>
            <person name="McGilp L."/>
            <person name="Shao M."/>
            <person name="Duquette J."/>
            <person name="Hirsch C.N."/>
            <person name="Kimball J."/>
        </authorList>
    </citation>
    <scope>NUCLEOTIDE SEQUENCE</scope>
    <source>
        <tissue evidence="2">Fresh leaf tissue</tissue>
    </source>
</reference>
<accession>A0A8J5T847</accession>
<evidence type="ECO:0000313" key="2">
    <source>
        <dbReference type="EMBL" id="KAG8074903.1"/>
    </source>
</evidence>
<gene>
    <name evidence="2" type="ORF">GUJ93_ZPchr0006g46238</name>
</gene>
<dbReference type="EMBL" id="JAAALK010000283">
    <property type="protein sequence ID" value="KAG8074903.1"/>
    <property type="molecule type" value="Genomic_DNA"/>
</dbReference>
<comment type="caution">
    <text evidence="2">The sequence shown here is derived from an EMBL/GenBank/DDBJ whole genome shotgun (WGS) entry which is preliminary data.</text>
</comment>
<protein>
    <submittedName>
        <fullName evidence="2">Uncharacterized protein</fullName>
    </submittedName>
</protein>
<dbReference type="Proteomes" id="UP000729402">
    <property type="component" value="Unassembled WGS sequence"/>
</dbReference>
<feature type="region of interest" description="Disordered" evidence="1">
    <location>
        <begin position="103"/>
        <end position="128"/>
    </location>
</feature>
<proteinExistence type="predicted"/>
<keyword evidence="3" id="KW-1185">Reference proteome</keyword>
<evidence type="ECO:0000313" key="3">
    <source>
        <dbReference type="Proteomes" id="UP000729402"/>
    </source>
</evidence>
<feature type="compositionally biased region" description="Basic and acidic residues" evidence="1">
    <location>
        <begin position="50"/>
        <end position="60"/>
    </location>
</feature>
<dbReference type="AlphaFoldDB" id="A0A8J5T847"/>
<organism evidence="2 3">
    <name type="scientific">Zizania palustris</name>
    <name type="common">Northern wild rice</name>
    <dbReference type="NCBI Taxonomy" id="103762"/>
    <lineage>
        <taxon>Eukaryota</taxon>
        <taxon>Viridiplantae</taxon>
        <taxon>Streptophyta</taxon>
        <taxon>Embryophyta</taxon>
        <taxon>Tracheophyta</taxon>
        <taxon>Spermatophyta</taxon>
        <taxon>Magnoliopsida</taxon>
        <taxon>Liliopsida</taxon>
        <taxon>Poales</taxon>
        <taxon>Poaceae</taxon>
        <taxon>BOP clade</taxon>
        <taxon>Oryzoideae</taxon>
        <taxon>Oryzeae</taxon>
        <taxon>Zizaniinae</taxon>
        <taxon>Zizania</taxon>
    </lineage>
</organism>
<name>A0A8J5T847_ZIZPA</name>
<sequence>MPLAVQMRGSVRTRRGRRGVHARRALLSPTHGHGDLAHVGRLLPGTRTTVRGERDRRWRGCGEPTNAKQTTRASSFDALLSPTASLQDSFHWCGWMEERAARARMRTRSEEGQDDRWDPTKDLTERSD</sequence>
<feature type="region of interest" description="Disordered" evidence="1">
    <location>
        <begin position="50"/>
        <end position="70"/>
    </location>
</feature>
<reference evidence="2" key="2">
    <citation type="submission" date="2021-02" db="EMBL/GenBank/DDBJ databases">
        <authorList>
            <person name="Kimball J.A."/>
            <person name="Haas M.W."/>
            <person name="Macchietto M."/>
            <person name="Kono T."/>
            <person name="Duquette J."/>
            <person name="Shao M."/>
        </authorList>
    </citation>
    <scope>NUCLEOTIDE SEQUENCE</scope>
    <source>
        <tissue evidence="2">Fresh leaf tissue</tissue>
    </source>
</reference>